<dbReference type="Proteomes" id="UP000294530">
    <property type="component" value="Unassembled WGS sequence"/>
</dbReference>
<dbReference type="GeneID" id="94353123"/>
<gene>
    <name evidence="2" type="ORF">CCR75_009413</name>
</gene>
<dbReference type="OrthoDB" id="57996at2759"/>
<proteinExistence type="predicted"/>
<organism evidence="2 3">
    <name type="scientific">Bremia lactucae</name>
    <name type="common">Lettuce downy mildew</name>
    <dbReference type="NCBI Taxonomy" id="4779"/>
    <lineage>
        <taxon>Eukaryota</taxon>
        <taxon>Sar</taxon>
        <taxon>Stramenopiles</taxon>
        <taxon>Oomycota</taxon>
        <taxon>Peronosporomycetes</taxon>
        <taxon>Peronosporales</taxon>
        <taxon>Peronosporaceae</taxon>
        <taxon>Bremia</taxon>
    </lineage>
</organism>
<comment type="caution">
    <text evidence="2">The sequence shown here is derived from an EMBL/GenBank/DDBJ whole genome shotgun (WGS) entry which is preliminary data.</text>
</comment>
<dbReference type="KEGG" id="blac:94353123"/>
<accession>A0A976FS76</accession>
<dbReference type="RefSeq" id="XP_067821060.1">
    <property type="nucleotide sequence ID" value="XM_067967452.1"/>
</dbReference>
<name>A0A976FS76_BRELC</name>
<evidence type="ECO:0000313" key="3">
    <source>
        <dbReference type="Proteomes" id="UP000294530"/>
    </source>
</evidence>
<sequence length="580" mass="64513">MQHILLIDPQSDYEGKTRPVWRSAVAMSCYICSSAVEIEARDGAVLDWRVPRSKGPSAEHTLRWVSPWWIVSSRSLFRPSVGPPPRGVFTANQQELHQLIGFKIAQRFTGVSTVDRCARNTVDKVRPIDRVLVSSAAVYQDKRPDVAARAMVFTAGLSGIKTPWGCSGEYDYRQEHYSSHGNSGVVFLRHSTNHYTSDSVHQTGKSYSSNNAGDGPEKTRDRKSWFPRFKSNWLGTFRSKQMFFCCECAVPPTSNGSLSSHVCRYKGAEGKHCRCGKDQWHLAKTVEETEYNRRMEVSKALGGMRYDEAVQRLRSMGQSELDFKPLDAVANVGMTTQARETALLAITSPPSSSSNPPKRARSVSSGPLLTKMYPLSQGTKPELPYVSSVISHVYGYENVSKHYGVYPSGYHHNNYIEGMQLSEHSEEHEHLTTVPFGDEECIGELLQGILEDDSRFATVSSAGLCLNQINAHGGGRIGYCTGAPATPCPVAPLKRTMSMPAYAVTPMTDSAEQEYYDSNRRASLHHAPAHVIYQQHQPVLHHQFPYQQQLQHQSQQQVYSRPLLVTSSPMAAATSTSFST</sequence>
<feature type="region of interest" description="Disordered" evidence="1">
    <location>
        <begin position="197"/>
        <end position="222"/>
    </location>
</feature>
<evidence type="ECO:0000313" key="2">
    <source>
        <dbReference type="EMBL" id="TDH71561.1"/>
    </source>
</evidence>
<protein>
    <submittedName>
        <fullName evidence="2">Uncharacterized protein</fullName>
    </submittedName>
</protein>
<reference evidence="2 3" key="1">
    <citation type="journal article" date="2021" name="Genome Biol.">
        <title>AFLAP: assembly-free linkage analysis pipeline using k-mers from genome sequencing data.</title>
        <authorList>
            <person name="Fletcher K."/>
            <person name="Zhang L."/>
            <person name="Gil J."/>
            <person name="Han R."/>
            <person name="Cavanaugh K."/>
            <person name="Michelmore R."/>
        </authorList>
    </citation>
    <scope>NUCLEOTIDE SEQUENCE [LARGE SCALE GENOMIC DNA]</scope>
    <source>
        <strain evidence="2 3">SF5</strain>
    </source>
</reference>
<dbReference type="AlphaFoldDB" id="A0A976FS76"/>
<evidence type="ECO:0000256" key="1">
    <source>
        <dbReference type="SAM" id="MobiDB-lite"/>
    </source>
</evidence>
<keyword evidence="3" id="KW-1185">Reference proteome</keyword>
<dbReference type="EMBL" id="SHOA02000015">
    <property type="protein sequence ID" value="TDH71561.1"/>
    <property type="molecule type" value="Genomic_DNA"/>
</dbReference>
<feature type="compositionally biased region" description="Polar residues" evidence="1">
    <location>
        <begin position="197"/>
        <end position="212"/>
    </location>
</feature>